<dbReference type="InterPro" id="IPR011704">
    <property type="entry name" value="ATPase_dyneun-rel_AAA"/>
</dbReference>
<dbReference type="InterPro" id="IPR003593">
    <property type="entry name" value="AAA+_ATPase"/>
</dbReference>
<dbReference type="GO" id="GO:0016887">
    <property type="term" value="F:ATP hydrolysis activity"/>
    <property type="evidence" value="ECO:0007669"/>
    <property type="project" value="InterPro"/>
</dbReference>
<dbReference type="eggNOG" id="COG1401">
    <property type="taxonomic scope" value="Bacteria"/>
</dbReference>
<evidence type="ECO:0000313" key="2">
    <source>
        <dbReference type="EMBL" id="EFU29329.1"/>
    </source>
</evidence>
<sequence>MKIRANEINGWIHADIPLTTADWLQVLQNEDTPDDYVYAVLKFYYEPEHKSTCANLGSKYLESAKWFNAEIMNFGKRVQSQFDFTVEGLDGQYTYWVTVMDGQKENGLFAWKLKTELVEAVRQYLYGQLLEVYKEKRRILPIKTYDGDESYKWDLITDSIGKPLLKIVDLVRRTNLIYTSLVGPTLNFALRNNPAQFQKVLEGLCDSSKPLDERILHYSNIMKTVANDPANDKQKLFANDERTASVILTCHDPQRYTFYTNGVYMRLCRYLGVPSNRVYSKYSHFLELLQPLVTLIAGDDELRNIVGTSLEGKIKSDLLLAQDVCWMILVREPSFLPTHKNTFMGTIQDTENARMDNMQQSNPYQKYIDLLEANHNLILVGAPGTGKTFLAKAIARAMNPDDEPGFVQFHPSYDYTDFVEGLRPTAPDGDGQVGFEMRDGVFKSFCINALNNLVDSRKSVTELQRELDARERLDQFVAEAIESGREFHTSSTKNKFSIVDASESTITVYIPNNPKVNLLIVNRNDLVTLLSDKEVRIESVGDVKLYFGRKHNTQQDSYVFVLYRQLREMAAKASKASAVNEKKYVFIIDEINRGELSKIFGELFFSIDPGYRGTEGRVRTQYANMQTSANAFDSVLKSTCYGHFFIPENVYVIGTMNDIDRSVESMDFAMRRRFAWLEVTAEDSMAIIDLSDELQTIGAPLEEIKGRMRRLNEAIAATPGLSTAYQLGGAYFLKYARVRSFDALWETCIKGVLDEYLRGRRDGAEQLARLHDAYNGRLTDDVDGE</sequence>
<feature type="domain" description="AAA+ ATPase" evidence="1">
    <location>
        <begin position="373"/>
        <end position="680"/>
    </location>
</feature>
<dbReference type="CDD" id="cd00009">
    <property type="entry name" value="AAA"/>
    <property type="match status" value="1"/>
</dbReference>
<comment type="caution">
    <text evidence="2">The sequence shown here is derived from an EMBL/GenBank/DDBJ whole genome shotgun (WGS) entry which is preliminary data.</text>
</comment>
<dbReference type="GO" id="GO:0005524">
    <property type="term" value="F:ATP binding"/>
    <property type="evidence" value="ECO:0007669"/>
    <property type="project" value="InterPro"/>
</dbReference>
<keyword evidence="3" id="KW-1185">Reference proteome</keyword>
<gene>
    <name evidence="2" type="ORF">HMPREF6485_2655</name>
</gene>
<dbReference type="AlphaFoldDB" id="E6KAL9"/>
<reference evidence="2 3" key="1">
    <citation type="submission" date="2010-10" db="EMBL/GenBank/DDBJ databases">
        <authorList>
            <person name="Muzny D."/>
            <person name="Qin X."/>
            <person name="Deng J."/>
            <person name="Jiang H."/>
            <person name="Liu Y."/>
            <person name="Qu J."/>
            <person name="Song X.-Z."/>
            <person name="Zhang L."/>
            <person name="Thornton R."/>
            <person name="Coyle M."/>
            <person name="Francisco L."/>
            <person name="Jackson L."/>
            <person name="Javaid M."/>
            <person name="Korchina V."/>
            <person name="Kovar C."/>
            <person name="Mata R."/>
            <person name="Mathew T."/>
            <person name="Ngo R."/>
            <person name="Nguyen L."/>
            <person name="Nguyen N."/>
            <person name="Okwuonu G."/>
            <person name="Ongeri F."/>
            <person name="Pham C."/>
            <person name="Simmons D."/>
            <person name="Wilczek-Boney K."/>
            <person name="Hale W."/>
            <person name="Jakkamsetti A."/>
            <person name="Pham P."/>
            <person name="Ruth R."/>
            <person name="San Lucas F."/>
            <person name="Warren J."/>
            <person name="Zhang J."/>
            <person name="Zhao Z."/>
            <person name="Zhou C."/>
            <person name="Zhu D."/>
            <person name="Lee S."/>
            <person name="Bess C."/>
            <person name="Blankenburg K."/>
            <person name="Forbes L."/>
            <person name="Fu Q."/>
            <person name="Gubbala S."/>
            <person name="Hirani K."/>
            <person name="Jayaseelan J.C."/>
            <person name="Lara F."/>
            <person name="Munidasa M."/>
            <person name="Palculict T."/>
            <person name="Patil S."/>
            <person name="Pu L.-L."/>
            <person name="Saada N."/>
            <person name="Tang L."/>
            <person name="Weissenberger G."/>
            <person name="Zhu Y."/>
            <person name="Hemphill L."/>
            <person name="Shang Y."/>
            <person name="Youmans B."/>
            <person name="Ayvaz T."/>
            <person name="Ross M."/>
            <person name="Santibanez J."/>
            <person name="Aqrawi P."/>
            <person name="Gross S."/>
            <person name="Joshi V."/>
            <person name="Fowler G."/>
            <person name="Nazareth L."/>
            <person name="Reid J."/>
            <person name="Worley K."/>
            <person name="Petrosino J."/>
            <person name="Highlander S."/>
            <person name="Gibbs R."/>
        </authorList>
    </citation>
    <scope>NUCLEOTIDE SEQUENCE [LARGE SCALE GENOMIC DNA]</scope>
    <source>
        <strain evidence="2 3">ATCC 33574</strain>
    </source>
</reference>
<organism evidence="2 3">
    <name type="scientific">Segatella buccae ATCC 33574</name>
    <dbReference type="NCBI Taxonomy" id="873513"/>
    <lineage>
        <taxon>Bacteria</taxon>
        <taxon>Pseudomonadati</taxon>
        <taxon>Bacteroidota</taxon>
        <taxon>Bacteroidia</taxon>
        <taxon>Bacteroidales</taxon>
        <taxon>Prevotellaceae</taxon>
        <taxon>Segatella</taxon>
    </lineage>
</organism>
<dbReference type="InterPro" id="IPR052934">
    <property type="entry name" value="Methyl-DNA_Rec/Restrict_Enz"/>
</dbReference>
<dbReference type="GeneID" id="93537574"/>
<dbReference type="STRING" id="873513.HMPREF6485_2655"/>
<dbReference type="HOGENOM" id="CLU_357093_0_0_10"/>
<evidence type="ECO:0000313" key="3">
    <source>
        <dbReference type="Proteomes" id="UP000003112"/>
    </source>
</evidence>
<dbReference type="PANTHER" id="PTHR37291">
    <property type="entry name" value="5-METHYLCYTOSINE-SPECIFIC RESTRICTION ENZYME B"/>
    <property type="match status" value="1"/>
</dbReference>
<name>E6KAL9_9BACT</name>
<dbReference type="InterPro" id="IPR027417">
    <property type="entry name" value="P-loop_NTPase"/>
</dbReference>
<dbReference type="EMBL" id="AEPD01000049">
    <property type="protein sequence ID" value="EFU29329.1"/>
    <property type="molecule type" value="Genomic_DNA"/>
</dbReference>
<dbReference type="Gene3D" id="3.40.50.300">
    <property type="entry name" value="P-loop containing nucleotide triphosphate hydrolases"/>
    <property type="match status" value="2"/>
</dbReference>
<dbReference type="SUPFAM" id="SSF52540">
    <property type="entry name" value="P-loop containing nucleoside triphosphate hydrolases"/>
    <property type="match status" value="1"/>
</dbReference>
<accession>E6KAL9</accession>
<dbReference type="RefSeq" id="WP_004346819.1">
    <property type="nucleotide sequence ID" value="NZ_GL586311.1"/>
</dbReference>
<dbReference type="PANTHER" id="PTHR37291:SF1">
    <property type="entry name" value="TYPE IV METHYL-DIRECTED RESTRICTION ENZYME ECOKMCRB SUBUNIT"/>
    <property type="match status" value="1"/>
</dbReference>
<dbReference type="Proteomes" id="UP000003112">
    <property type="component" value="Unassembled WGS sequence"/>
</dbReference>
<dbReference type="eggNOG" id="COG0714">
    <property type="taxonomic scope" value="Bacteria"/>
</dbReference>
<proteinExistence type="predicted"/>
<dbReference type="SMART" id="SM00382">
    <property type="entry name" value="AAA"/>
    <property type="match status" value="1"/>
</dbReference>
<evidence type="ECO:0000259" key="1">
    <source>
        <dbReference type="SMART" id="SM00382"/>
    </source>
</evidence>
<dbReference type="Pfam" id="PF07728">
    <property type="entry name" value="AAA_5"/>
    <property type="match status" value="2"/>
</dbReference>
<protein>
    <submittedName>
        <fullName evidence="2">ATPase family associated with various cellular activities (AAA)</fullName>
    </submittedName>
</protein>